<accession>A0ABP7NZL0</accession>
<organism evidence="1 2">
    <name type="scientific">Pedobacter ginsengiterrae</name>
    <dbReference type="NCBI Taxonomy" id="871696"/>
    <lineage>
        <taxon>Bacteria</taxon>
        <taxon>Pseudomonadati</taxon>
        <taxon>Bacteroidota</taxon>
        <taxon>Sphingobacteriia</taxon>
        <taxon>Sphingobacteriales</taxon>
        <taxon>Sphingobacteriaceae</taxon>
        <taxon>Pedobacter</taxon>
    </lineage>
</organism>
<sequence>MKNYKEKLIDADKIGFYLRDSTKFRFEHLEVLKAIGLKEDYGMELIDHLSRIGLLQEQTVTENPSSIICLTEKAWLIFLIAPWQKNLNKSLK</sequence>
<evidence type="ECO:0000313" key="1">
    <source>
        <dbReference type="EMBL" id="GAA3956560.1"/>
    </source>
</evidence>
<dbReference type="RefSeq" id="WP_344765164.1">
    <property type="nucleotide sequence ID" value="NZ_BAABAK010000003.1"/>
</dbReference>
<proteinExistence type="predicted"/>
<evidence type="ECO:0000313" key="2">
    <source>
        <dbReference type="Proteomes" id="UP001501081"/>
    </source>
</evidence>
<dbReference type="Proteomes" id="UP001501081">
    <property type="component" value="Unassembled WGS sequence"/>
</dbReference>
<gene>
    <name evidence="1" type="ORF">GCM10022246_08120</name>
</gene>
<keyword evidence="2" id="KW-1185">Reference proteome</keyword>
<comment type="caution">
    <text evidence="1">The sequence shown here is derived from an EMBL/GenBank/DDBJ whole genome shotgun (WGS) entry which is preliminary data.</text>
</comment>
<dbReference type="EMBL" id="BAABAK010000003">
    <property type="protein sequence ID" value="GAA3956560.1"/>
    <property type="molecule type" value="Genomic_DNA"/>
</dbReference>
<protein>
    <submittedName>
        <fullName evidence="1">Uncharacterized protein</fullName>
    </submittedName>
</protein>
<name>A0ABP7NZL0_9SPHI</name>
<reference evidence="2" key="1">
    <citation type="journal article" date="2019" name="Int. J. Syst. Evol. Microbiol.">
        <title>The Global Catalogue of Microorganisms (GCM) 10K type strain sequencing project: providing services to taxonomists for standard genome sequencing and annotation.</title>
        <authorList>
            <consortium name="The Broad Institute Genomics Platform"/>
            <consortium name="The Broad Institute Genome Sequencing Center for Infectious Disease"/>
            <person name="Wu L."/>
            <person name="Ma J."/>
        </authorList>
    </citation>
    <scope>NUCLEOTIDE SEQUENCE [LARGE SCALE GENOMIC DNA]</scope>
    <source>
        <strain evidence="2">JCM 17338</strain>
    </source>
</reference>